<protein>
    <submittedName>
        <fullName evidence="3">Adenylate/guanylate cyclase domain-containing protein</fullName>
    </submittedName>
</protein>
<dbReference type="SUPFAM" id="SSF55073">
    <property type="entry name" value="Nucleotide cyclase"/>
    <property type="match status" value="1"/>
</dbReference>
<evidence type="ECO:0000259" key="2">
    <source>
        <dbReference type="PROSITE" id="PS50125"/>
    </source>
</evidence>
<dbReference type="PANTHER" id="PTHR43081">
    <property type="entry name" value="ADENYLATE CYCLASE, TERMINAL-DIFFERENTIATION SPECIFIC-RELATED"/>
    <property type="match status" value="1"/>
</dbReference>
<reference evidence="3" key="1">
    <citation type="submission" date="2021-11" db="EMBL/GenBank/DDBJ databases">
        <title>BS-T2-15 a new species belonging to the Comamonadaceae family isolated from the soil of a French oak forest.</title>
        <authorList>
            <person name="Mieszkin S."/>
            <person name="Alain K."/>
        </authorList>
    </citation>
    <scope>NUCLEOTIDE SEQUENCE</scope>
    <source>
        <strain evidence="3">BS-T2-15</strain>
    </source>
</reference>
<dbReference type="SMART" id="SM00240">
    <property type="entry name" value="FHA"/>
    <property type="match status" value="1"/>
</dbReference>
<name>A0A9X2BZN9_9BURK</name>
<dbReference type="GO" id="GO:0035556">
    <property type="term" value="P:intracellular signal transduction"/>
    <property type="evidence" value="ECO:0007669"/>
    <property type="project" value="InterPro"/>
</dbReference>
<keyword evidence="4" id="KW-1185">Reference proteome</keyword>
<dbReference type="PANTHER" id="PTHR43081:SF19">
    <property type="entry name" value="PH-SENSITIVE ADENYLATE CYCLASE RV1264"/>
    <property type="match status" value="1"/>
</dbReference>
<dbReference type="CDD" id="cd00060">
    <property type="entry name" value="FHA"/>
    <property type="match status" value="1"/>
</dbReference>
<dbReference type="Pfam" id="PF00211">
    <property type="entry name" value="Guanylate_cyc"/>
    <property type="match status" value="1"/>
</dbReference>
<evidence type="ECO:0000313" key="3">
    <source>
        <dbReference type="EMBL" id="MCK9686537.1"/>
    </source>
</evidence>
<dbReference type="EMBL" id="JAJLJH010000002">
    <property type="protein sequence ID" value="MCK9686537.1"/>
    <property type="molecule type" value="Genomic_DNA"/>
</dbReference>
<dbReference type="InterPro" id="IPR050697">
    <property type="entry name" value="Adenylyl/Guanylyl_Cyclase_3/4"/>
</dbReference>
<dbReference type="AlphaFoldDB" id="A0A9X2BZN9"/>
<dbReference type="RefSeq" id="WP_275682560.1">
    <property type="nucleotide sequence ID" value="NZ_JAJLJH010000002.1"/>
</dbReference>
<accession>A0A9X2BZN9</accession>
<organism evidence="3 4">
    <name type="scientific">Scleromatobacter humisilvae</name>
    <dbReference type="NCBI Taxonomy" id="2897159"/>
    <lineage>
        <taxon>Bacteria</taxon>
        <taxon>Pseudomonadati</taxon>
        <taxon>Pseudomonadota</taxon>
        <taxon>Betaproteobacteria</taxon>
        <taxon>Burkholderiales</taxon>
        <taxon>Sphaerotilaceae</taxon>
        <taxon>Scleromatobacter</taxon>
    </lineage>
</organism>
<evidence type="ECO:0000259" key="1">
    <source>
        <dbReference type="PROSITE" id="PS50006"/>
    </source>
</evidence>
<dbReference type="GO" id="GO:0006171">
    <property type="term" value="P:cAMP biosynthetic process"/>
    <property type="evidence" value="ECO:0007669"/>
    <property type="project" value="TreeGrafter"/>
</dbReference>
<gene>
    <name evidence="3" type="ORF">LPC04_12545</name>
</gene>
<dbReference type="InterPro" id="IPR008984">
    <property type="entry name" value="SMAD_FHA_dom_sf"/>
</dbReference>
<comment type="caution">
    <text evidence="3">The sequence shown here is derived from an EMBL/GenBank/DDBJ whole genome shotgun (WGS) entry which is preliminary data.</text>
</comment>
<dbReference type="InterPro" id="IPR001054">
    <property type="entry name" value="A/G_cyclase"/>
</dbReference>
<dbReference type="InterPro" id="IPR000253">
    <property type="entry name" value="FHA_dom"/>
</dbReference>
<feature type="domain" description="Guanylate cyclase" evidence="2">
    <location>
        <begin position="8"/>
        <end position="128"/>
    </location>
</feature>
<dbReference type="GO" id="GO:0004016">
    <property type="term" value="F:adenylate cyclase activity"/>
    <property type="evidence" value="ECO:0007669"/>
    <property type="project" value="UniProtKB-ARBA"/>
</dbReference>
<dbReference type="PROSITE" id="PS50125">
    <property type="entry name" value="GUANYLATE_CYCLASE_2"/>
    <property type="match status" value="1"/>
</dbReference>
<dbReference type="SUPFAM" id="SSF49879">
    <property type="entry name" value="SMAD/FHA domain"/>
    <property type="match status" value="1"/>
</dbReference>
<dbReference type="InterPro" id="IPR029787">
    <property type="entry name" value="Nucleotide_cyclase"/>
</dbReference>
<dbReference type="Gene3D" id="3.30.70.1230">
    <property type="entry name" value="Nucleotide cyclase"/>
    <property type="match status" value="1"/>
</dbReference>
<feature type="domain" description="FHA" evidence="1">
    <location>
        <begin position="218"/>
        <end position="266"/>
    </location>
</feature>
<dbReference type="CDD" id="cd07302">
    <property type="entry name" value="CHD"/>
    <property type="match status" value="1"/>
</dbReference>
<dbReference type="Proteomes" id="UP001139353">
    <property type="component" value="Unassembled WGS sequence"/>
</dbReference>
<evidence type="ECO:0000313" key="4">
    <source>
        <dbReference type="Proteomes" id="UP001139353"/>
    </source>
</evidence>
<proteinExistence type="predicted"/>
<dbReference type="PROSITE" id="PS50006">
    <property type="entry name" value="FHA_DOMAIN"/>
    <property type="match status" value="1"/>
</dbReference>
<sequence>MSAIQRRAVVFADLRGSTALYELLGNTDASQIVTETVDAISRRVPATGGLVVKTLGDGLMAVFPTAAQAVEAADQMHEEIDIVMRRRDALTGFTEARLQLQVCIALGETVEVSGDYFGDAVNVAARLLDHAGDNETLVTVEVLRALPLDSRDMFRSLDLVRLRGRVEPVEVHLLSRRGMDTAPTLVGGGPGMGLIGPESVVLTWGNKVKRFTAFNMPVVIGRAAASDMQVDDARVSRAHCRIDWIGATFQLSDLSINGTFVRFSSEDEVVSLRRGSCTLHGSGEVGLSGSPEDPGVAAMQFEVLHAPIRRDDEYDLLNPAPLPSRR</sequence>
<dbReference type="Pfam" id="PF00498">
    <property type="entry name" value="FHA"/>
    <property type="match status" value="1"/>
</dbReference>
<dbReference type="Gene3D" id="2.60.200.20">
    <property type="match status" value="1"/>
</dbReference>